<keyword evidence="2" id="KW-0328">Glycosyltransferase</keyword>
<dbReference type="SUPFAM" id="SSF53448">
    <property type="entry name" value="Nucleotide-diphospho-sugar transferases"/>
    <property type="match status" value="1"/>
</dbReference>
<feature type="transmembrane region" description="Helical" evidence="4">
    <location>
        <begin position="353"/>
        <end position="375"/>
    </location>
</feature>
<dbReference type="GO" id="GO:0016740">
    <property type="term" value="F:transferase activity"/>
    <property type="evidence" value="ECO:0007669"/>
    <property type="project" value="UniProtKB-KW"/>
</dbReference>
<evidence type="ECO:0000256" key="2">
    <source>
        <dbReference type="ARBA" id="ARBA00022676"/>
    </source>
</evidence>
<comment type="similarity">
    <text evidence="1">Belongs to the glycosyltransferase 2 family.</text>
</comment>
<keyword evidence="3 5" id="KW-0808">Transferase</keyword>
<dbReference type="Gene3D" id="3.90.550.10">
    <property type="entry name" value="Spore Coat Polysaccharide Biosynthesis Protein SpsA, Chain A"/>
    <property type="match status" value="1"/>
</dbReference>
<dbReference type="InterPro" id="IPR029044">
    <property type="entry name" value="Nucleotide-diphossugar_trans"/>
</dbReference>
<comment type="caution">
    <text evidence="5">The sequence shown here is derived from an EMBL/GenBank/DDBJ whole genome shotgun (WGS) entry which is preliminary data.</text>
</comment>
<feature type="transmembrane region" description="Helical" evidence="4">
    <location>
        <begin position="322"/>
        <end position="346"/>
    </location>
</feature>
<feature type="transmembrane region" description="Helical" evidence="4">
    <location>
        <begin position="293"/>
        <end position="316"/>
    </location>
</feature>
<dbReference type="Pfam" id="PF13641">
    <property type="entry name" value="Glyco_tranf_2_3"/>
    <property type="match status" value="1"/>
</dbReference>
<name>A0ABR5APE0_BACBA</name>
<proteinExistence type="inferred from homology"/>
<dbReference type="PANTHER" id="PTHR43630">
    <property type="entry name" value="POLY-BETA-1,6-N-ACETYL-D-GLUCOSAMINE SYNTHASE"/>
    <property type="match status" value="1"/>
</dbReference>
<evidence type="ECO:0000256" key="1">
    <source>
        <dbReference type="ARBA" id="ARBA00006739"/>
    </source>
</evidence>
<feature type="transmembrane region" description="Helical" evidence="4">
    <location>
        <begin position="6"/>
        <end position="24"/>
    </location>
</feature>
<reference evidence="5 6" key="1">
    <citation type="submission" date="2015-01" db="EMBL/GenBank/DDBJ databases">
        <title>Genome Assembly of Bacillus badius MTCC 1458.</title>
        <authorList>
            <person name="Verma A."/>
            <person name="Khatri I."/>
            <person name="Mual P."/>
            <person name="Subramanian S."/>
            <person name="Krishnamurthi S."/>
        </authorList>
    </citation>
    <scope>NUCLEOTIDE SEQUENCE [LARGE SCALE GENOMIC DNA]</scope>
    <source>
        <strain evidence="5 6">MTCC 1458</strain>
    </source>
</reference>
<evidence type="ECO:0000313" key="6">
    <source>
        <dbReference type="Proteomes" id="UP000031982"/>
    </source>
</evidence>
<protein>
    <submittedName>
        <fullName evidence="5">Glycosyl transferase, group 2 family protein</fullName>
    </submittedName>
</protein>
<keyword evidence="4" id="KW-0472">Membrane</keyword>
<keyword evidence="4" id="KW-0812">Transmembrane</keyword>
<dbReference type="CDD" id="cd06423">
    <property type="entry name" value="CESA_like"/>
    <property type="match status" value="1"/>
</dbReference>
<organism evidence="5 6">
    <name type="scientific">Bacillus badius</name>
    <dbReference type="NCBI Taxonomy" id="1455"/>
    <lineage>
        <taxon>Bacteria</taxon>
        <taxon>Bacillati</taxon>
        <taxon>Bacillota</taxon>
        <taxon>Bacilli</taxon>
        <taxon>Bacillales</taxon>
        <taxon>Bacillaceae</taxon>
        <taxon>Pseudobacillus</taxon>
    </lineage>
</organism>
<evidence type="ECO:0000256" key="3">
    <source>
        <dbReference type="ARBA" id="ARBA00022679"/>
    </source>
</evidence>
<dbReference type="EMBL" id="JXLP01000024">
    <property type="protein sequence ID" value="KIL74201.1"/>
    <property type="molecule type" value="Genomic_DNA"/>
</dbReference>
<keyword evidence="4" id="KW-1133">Transmembrane helix</keyword>
<evidence type="ECO:0000256" key="4">
    <source>
        <dbReference type="SAM" id="Phobius"/>
    </source>
</evidence>
<accession>A0ABR5APE0</accession>
<keyword evidence="6" id="KW-1185">Reference proteome</keyword>
<gene>
    <name evidence="5" type="ORF">SD77_2856</name>
</gene>
<sequence>MVIMLFFWLLLMYYSLTTIGGLWYRIRHQLPGRLEYYPSTAVLIPAHNEGVVLAQTMSAMARLHYPGKLDIYLLDDQSRDETAEIAKSFSDLFSHIHYITVPEGEPKGKSRVLNYGLSISESEYFIVYDADNQPEPDALQKLMEVAETTKNAAGAVGYVKTINSEKNYLTRMISLEFQVFQLLMQCGRWALFKLGSLAGTNMLLRRSVLEELGYYDSYALAEDAELTIRITAAGWVLPVVPESRTWEQEPEKISVFIRQRTRWLTGNLYLLEKSFRELIHWKGKTFILTIQHLLTYLIFVVLLAFSDTFFVMSLLGMELPHIAAPLLMLWFMSYIIYTAQLLSAIVIDRNVSFINVIFILIMYFTYAQLFLVLLIRSAFSYTVNRLRGTTIAWDKTTRFKQKGGR</sequence>
<dbReference type="PANTHER" id="PTHR43630:SF1">
    <property type="entry name" value="POLY-BETA-1,6-N-ACETYL-D-GLUCOSAMINE SYNTHASE"/>
    <property type="match status" value="1"/>
</dbReference>
<evidence type="ECO:0000313" key="5">
    <source>
        <dbReference type="EMBL" id="KIL74201.1"/>
    </source>
</evidence>
<dbReference type="Proteomes" id="UP000031982">
    <property type="component" value="Unassembled WGS sequence"/>
</dbReference>